<dbReference type="GO" id="GO:0031623">
    <property type="term" value="P:receptor internalization"/>
    <property type="evidence" value="ECO:0007669"/>
    <property type="project" value="TreeGrafter"/>
</dbReference>
<dbReference type="PROSITE" id="PS51718">
    <property type="entry name" value="G_DYNAMIN_2"/>
    <property type="match status" value="1"/>
</dbReference>
<dbReference type="InParanoid" id="A0A1J7IDB2"/>
<dbReference type="EMBL" id="KV875102">
    <property type="protein sequence ID" value="OIW25462.1"/>
    <property type="molecule type" value="Genomic_DNA"/>
</dbReference>
<dbReference type="GO" id="GO:0005525">
    <property type="term" value="F:GTP binding"/>
    <property type="evidence" value="ECO:0007669"/>
    <property type="project" value="InterPro"/>
</dbReference>
<dbReference type="InterPro" id="IPR030381">
    <property type="entry name" value="G_DYNAMIN_dom"/>
</dbReference>
<dbReference type="CDD" id="cd08771">
    <property type="entry name" value="DLP_1"/>
    <property type="match status" value="1"/>
</dbReference>
<dbReference type="Proteomes" id="UP000182658">
    <property type="component" value="Unassembled WGS sequence"/>
</dbReference>
<reference evidence="4 5" key="1">
    <citation type="submission" date="2016-10" db="EMBL/GenBank/DDBJ databases">
        <title>Draft genome sequence of Coniochaeta ligniaria NRRL30616, a lignocellulolytic fungus for bioabatement of inhibitors in plant biomass hydrolysates.</title>
        <authorList>
            <consortium name="DOE Joint Genome Institute"/>
            <person name="Jimenez D.J."/>
            <person name="Hector R.E."/>
            <person name="Riley R."/>
            <person name="Sun H."/>
            <person name="Grigoriev I.V."/>
            <person name="Van Elsas J.D."/>
            <person name="Nichols N.N."/>
        </authorList>
    </citation>
    <scope>NUCLEOTIDE SEQUENCE [LARGE SCALE GENOMIC DNA]</scope>
    <source>
        <strain evidence="4 5">NRRL 30616</strain>
    </source>
</reference>
<dbReference type="GO" id="GO:0008017">
    <property type="term" value="F:microtubule binding"/>
    <property type="evidence" value="ECO:0007669"/>
    <property type="project" value="TreeGrafter"/>
</dbReference>
<dbReference type="Gene3D" id="1.20.120.1240">
    <property type="entry name" value="Dynamin, middle domain"/>
    <property type="match status" value="1"/>
</dbReference>
<evidence type="ECO:0000259" key="3">
    <source>
        <dbReference type="PROSITE" id="PS51718"/>
    </source>
</evidence>
<keyword evidence="4" id="KW-0378">Hydrolase</keyword>
<feature type="region of interest" description="Disordered" evidence="1">
    <location>
        <begin position="487"/>
        <end position="508"/>
    </location>
</feature>
<dbReference type="PANTHER" id="PTHR11566">
    <property type="entry name" value="DYNAMIN"/>
    <property type="match status" value="1"/>
</dbReference>
<dbReference type="PANTHER" id="PTHR11566:SF131">
    <property type="entry name" value="GTPASE, PUTATIVE (AFU_ORTHOLOGUE AFUA_6G07630)-RELATED"/>
    <property type="match status" value="1"/>
</dbReference>
<dbReference type="OrthoDB" id="5061070at2759"/>
<evidence type="ECO:0000256" key="1">
    <source>
        <dbReference type="SAM" id="MobiDB-lite"/>
    </source>
</evidence>
<dbReference type="PROSITE" id="PS51388">
    <property type="entry name" value="GED"/>
    <property type="match status" value="1"/>
</dbReference>
<accession>A0A1J7IDB2</accession>
<name>A0A1J7IDB2_9PEZI</name>
<feature type="compositionally biased region" description="Basic and acidic residues" evidence="1">
    <location>
        <begin position="711"/>
        <end position="728"/>
    </location>
</feature>
<dbReference type="InterPro" id="IPR020850">
    <property type="entry name" value="GED_dom"/>
</dbReference>
<dbReference type="SMART" id="SM00053">
    <property type="entry name" value="DYNc"/>
    <property type="match status" value="1"/>
</dbReference>
<feature type="domain" description="GED" evidence="2">
    <location>
        <begin position="748"/>
        <end position="840"/>
    </location>
</feature>
<dbReference type="SUPFAM" id="SSF52540">
    <property type="entry name" value="P-loop containing nucleoside triphosphate hydrolases"/>
    <property type="match status" value="1"/>
</dbReference>
<dbReference type="STRING" id="1408157.A0A1J7IDB2"/>
<evidence type="ECO:0000313" key="4">
    <source>
        <dbReference type="EMBL" id="OIW25462.1"/>
    </source>
</evidence>
<feature type="non-terminal residue" evidence="4">
    <location>
        <position position="1"/>
    </location>
</feature>
<feature type="region of interest" description="Disordered" evidence="1">
    <location>
        <begin position="706"/>
        <end position="728"/>
    </location>
</feature>
<protein>
    <submittedName>
        <fullName evidence="4">p-loop containing nucleoside triphosphate hydrolase protein</fullName>
    </submittedName>
</protein>
<evidence type="ECO:0000313" key="5">
    <source>
        <dbReference type="Proteomes" id="UP000182658"/>
    </source>
</evidence>
<sequence>EDEPEEDECILMEVRHRVKAPPEEENPVNQNMSFMSNQFQAIGQQLKEVNDTLGTLQSLGIQHVASLPELVLVGDQSAGKSSIMSAIAGLDLPHNTGVCTRCPVHIRLSRAVGSDWNCRVSLQQDYEFVPSDEPITQNDVTSDNPFPPWVKQPRIVKDFVTIREKVESIEQVLRWAQVAILNHDDNHEMFIPKDMDGADASEALSRAESQTKAKFSPNTVALEIRGPGLPDLSFYDLPGVFANARRVEDQYLAEVVLNLTREYISHSGAIILWAVPMNTDPENSTTFRVIREMNAVERCLGVMTKADLLPGGGHDQWIAILEGRFHQTGLGYFITSRPDKGDLDSQTAWEEAFFNRRVGFSSHAEPPTWPHEFAQYDEICGIVRLKDFLSHKLAQDFRRSLPAVKTKLQERLYHVVSQLKKLPELPENPEFEIRKGLLEFTNLARTCLEGQEFLDAWKAKEEEFSKTVIDMKPKYIVKPPATNIIDLDSDTPVAGNTPQQPKRPFGADHYADVQYTPSKRRAGTATSVGFKVEDSPASTPRGLRVSVAPIATPSGLRPPGFPPRSRTLDEIREIIQSKRQPGVPDSIPDGVYQFLCTESVQPWARPVNTFLKETTKLVNAELHKALETAFSILKKRTVYREARTYLDVFLKAHRDTLSAQLHYALSLERRRMYTKNGDFFTVNREAELRDLTRHRHFYRWAAMGQQAAQGERQRPRPYRDMTDEERQLESARMAKEAPKMGRDPYQQELEVCAYTRGYYLTAAARFVDYVSLHMLSGMFPAVADSIQHHLDKKLGLLDQAGKALFDRLMEEEPTTADKRAQLKEDKNKFDKAMESILALE</sequence>
<feature type="domain" description="Dynamin-type G" evidence="3">
    <location>
        <begin position="64"/>
        <end position="402"/>
    </location>
</feature>
<proteinExistence type="predicted"/>
<dbReference type="Pfam" id="PF00350">
    <property type="entry name" value="Dynamin_N"/>
    <property type="match status" value="1"/>
</dbReference>
<dbReference type="InterPro" id="IPR022812">
    <property type="entry name" value="Dynamin"/>
</dbReference>
<dbReference type="InterPro" id="IPR045063">
    <property type="entry name" value="Dynamin_N"/>
</dbReference>
<dbReference type="Gene3D" id="3.40.50.300">
    <property type="entry name" value="P-loop containing nucleotide triphosphate hydrolases"/>
    <property type="match status" value="1"/>
</dbReference>
<dbReference type="GO" id="GO:0005886">
    <property type="term" value="C:plasma membrane"/>
    <property type="evidence" value="ECO:0007669"/>
    <property type="project" value="TreeGrafter"/>
</dbReference>
<dbReference type="PRINTS" id="PR00195">
    <property type="entry name" value="DYNAMIN"/>
</dbReference>
<gene>
    <name evidence="4" type="ORF">CONLIGDRAFT_548483</name>
</gene>
<dbReference type="GO" id="GO:0003924">
    <property type="term" value="F:GTPase activity"/>
    <property type="evidence" value="ECO:0007669"/>
    <property type="project" value="InterPro"/>
</dbReference>
<dbReference type="InterPro" id="IPR027417">
    <property type="entry name" value="P-loop_NTPase"/>
</dbReference>
<organism evidence="4 5">
    <name type="scientific">Coniochaeta ligniaria NRRL 30616</name>
    <dbReference type="NCBI Taxonomy" id="1408157"/>
    <lineage>
        <taxon>Eukaryota</taxon>
        <taxon>Fungi</taxon>
        <taxon>Dikarya</taxon>
        <taxon>Ascomycota</taxon>
        <taxon>Pezizomycotina</taxon>
        <taxon>Sordariomycetes</taxon>
        <taxon>Sordariomycetidae</taxon>
        <taxon>Coniochaetales</taxon>
        <taxon>Coniochaetaceae</taxon>
        <taxon>Coniochaeta</taxon>
    </lineage>
</organism>
<dbReference type="GO" id="GO:0005737">
    <property type="term" value="C:cytoplasm"/>
    <property type="evidence" value="ECO:0007669"/>
    <property type="project" value="TreeGrafter"/>
</dbReference>
<evidence type="ECO:0000259" key="2">
    <source>
        <dbReference type="PROSITE" id="PS51388"/>
    </source>
</evidence>
<keyword evidence="5" id="KW-1185">Reference proteome</keyword>
<dbReference type="AlphaFoldDB" id="A0A1J7IDB2"/>
<dbReference type="InterPro" id="IPR001401">
    <property type="entry name" value="Dynamin_GTPase"/>
</dbReference>
<feature type="non-terminal residue" evidence="4">
    <location>
        <position position="840"/>
    </location>
</feature>
<dbReference type="GO" id="GO:0005874">
    <property type="term" value="C:microtubule"/>
    <property type="evidence" value="ECO:0007669"/>
    <property type="project" value="TreeGrafter"/>
</dbReference>